<dbReference type="GO" id="GO:0006325">
    <property type="term" value="P:chromatin organization"/>
    <property type="evidence" value="ECO:0007669"/>
    <property type="project" value="UniProtKB-KW"/>
</dbReference>
<dbReference type="GO" id="GO:0007095">
    <property type="term" value="P:mitotic G2 DNA damage checkpoint signaling"/>
    <property type="evidence" value="ECO:0007669"/>
    <property type="project" value="TreeGrafter"/>
</dbReference>
<dbReference type="KEGG" id="apln:108738892"/>
<dbReference type="PANTHER" id="PTHR15660:SF1">
    <property type="entry name" value="BRISC AND BRCA1-A COMPLEX MEMBER 1"/>
    <property type="match status" value="1"/>
</dbReference>
<evidence type="ECO:0000256" key="3">
    <source>
        <dbReference type="ARBA" id="ARBA00010809"/>
    </source>
</evidence>
<proteinExistence type="inferred from homology"/>
<evidence type="ECO:0000256" key="12">
    <source>
        <dbReference type="ARBA" id="ARBA00023242"/>
    </source>
</evidence>
<keyword evidence="10" id="KW-0156">Chromatin regulator</keyword>
<dbReference type="GO" id="GO:0016604">
    <property type="term" value="C:nuclear body"/>
    <property type="evidence" value="ECO:0007669"/>
    <property type="project" value="TreeGrafter"/>
</dbReference>
<evidence type="ECO:0000256" key="11">
    <source>
        <dbReference type="ARBA" id="ARBA00023204"/>
    </source>
</evidence>
<evidence type="ECO:0000256" key="2">
    <source>
        <dbReference type="ARBA" id="ARBA00004496"/>
    </source>
</evidence>
<dbReference type="InterPro" id="IPR026126">
    <property type="entry name" value="BABAM1"/>
</dbReference>
<dbReference type="GO" id="GO:0045739">
    <property type="term" value="P:positive regulation of DNA repair"/>
    <property type="evidence" value="ECO:0007669"/>
    <property type="project" value="InterPro"/>
</dbReference>
<dbReference type="GO" id="GO:0051301">
    <property type="term" value="P:cell division"/>
    <property type="evidence" value="ECO:0007669"/>
    <property type="project" value="UniProtKB-KW"/>
</dbReference>
<evidence type="ECO:0000256" key="14">
    <source>
        <dbReference type="ARBA" id="ARBA00030984"/>
    </source>
</evidence>
<evidence type="ECO:0000256" key="6">
    <source>
        <dbReference type="ARBA" id="ARBA00022618"/>
    </source>
</evidence>
<keyword evidence="8" id="KW-0498">Mitosis</keyword>
<dbReference type="CDD" id="cd21502">
    <property type="entry name" value="vWA_BABAM1"/>
    <property type="match status" value="1"/>
</dbReference>
<name>A0A1W4X5A3_AGRPL</name>
<comment type="subcellular location">
    <subcellularLocation>
        <location evidence="2">Cytoplasm</location>
    </subcellularLocation>
    <subcellularLocation>
        <location evidence="1">Nucleus</location>
    </subcellularLocation>
</comment>
<protein>
    <recommendedName>
        <fullName evidence="4">BRISC and BRCA1-A complex member 1</fullName>
    </recommendedName>
    <alternativeName>
        <fullName evidence="14">Mediator of RAP80 interactions and targeting subunit of 40 kDa</fullName>
    </alternativeName>
    <alternativeName>
        <fullName evidence="15">New component of the BRCA1-A complex</fullName>
    </alternativeName>
</protein>
<dbReference type="Gene3D" id="3.40.50.410">
    <property type="entry name" value="von Willebrand factor, type A domain"/>
    <property type="match status" value="1"/>
</dbReference>
<dbReference type="GO" id="GO:0005737">
    <property type="term" value="C:cytoplasm"/>
    <property type="evidence" value="ECO:0007669"/>
    <property type="project" value="UniProtKB-SubCell"/>
</dbReference>
<evidence type="ECO:0000256" key="8">
    <source>
        <dbReference type="ARBA" id="ARBA00022776"/>
    </source>
</evidence>
<organism evidence="16 17">
    <name type="scientific">Agrilus planipennis</name>
    <name type="common">Emerald ash borer</name>
    <name type="synonym">Agrilus marcopoli</name>
    <dbReference type="NCBI Taxonomy" id="224129"/>
    <lineage>
        <taxon>Eukaryota</taxon>
        <taxon>Metazoa</taxon>
        <taxon>Ecdysozoa</taxon>
        <taxon>Arthropoda</taxon>
        <taxon>Hexapoda</taxon>
        <taxon>Insecta</taxon>
        <taxon>Pterygota</taxon>
        <taxon>Neoptera</taxon>
        <taxon>Endopterygota</taxon>
        <taxon>Coleoptera</taxon>
        <taxon>Polyphaga</taxon>
        <taxon>Elateriformia</taxon>
        <taxon>Buprestoidea</taxon>
        <taxon>Buprestidae</taxon>
        <taxon>Agrilinae</taxon>
        <taxon>Agrilus</taxon>
    </lineage>
</organism>
<keyword evidence="16" id="KW-1185">Reference proteome</keyword>
<keyword evidence="13" id="KW-0131">Cell cycle</keyword>
<evidence type="ECO:0000256" key="15">
    <source>
        <dbReference type="ARBA" id="ARBA00031038"/>
    </source>
</evidence>
<dbReference type="PANTHER" id="PTHR15660">
    <property type="entry name" value="BRISC AND BRCA1-A COMPLEX MEMBER 1"/>
    <property type="match status" value="1"/>
</dbReference>
<evidence type="ECO:0000256" key="1">
    <source>
        <dbReference type="ARBA" id="ARBA00004123"/>
    </source>
</evidence>
<keyword evidence="12" id="KW-0539">Nucleus</keyword>
<dbReference type="InterPro" id="IPR036465">
    <property type="entry name" value="vWFA_dom_sf"/>
</dbReference>
<dbReference type="OrthoDB" id="547311at2759"/>
<dbReference type="GO" id="GO:0070531">
    <property type="term" value="C:BRCA1-A complex"/>
    <property type="evidence" value="ECO:0007669"/>
    <property type="project" value="InterPro"/>
</dbReference>
<evidence type="ECO:0000313" key="17">
    <source>
        <dbReference type="RefSeq" id="XP_018328002.1"/>
    </source>
</evidence>
<keyword evidence="5" id="KW-0963">Cytoplasm</keyword>
<evidence type="ECO:0000313" key="16">
    <source>
        <dbReference type="Proteomes" id="UP000192223"/>
    </source>
</evidence>
<reference evidence="17" key="1">
    <citation type="submission" date="2025-08" db="UniProtKB">
        <authorList>
            <consortium name="RefSeq"/>
        </authorList>
    </citation>
    <scope>IDENTIFICATION</scope>
    <source>
        <tissue evidence="17">Entire body</tissue>
    </source>
</reference>
<keyword evidence="11" id="KW-0234">DNA repair</keyword>
<evidence type="ECO:0000256" key="5">
    <source>
        <dbReference type="ARBA" id="ARBA00022490"/>
    </source>
</evidence>
<keyword evidence="9" id="KW-0833">Ubl conjugation pathway</keyword>
<evidence type="ECO:0000256" key="10">
    <source>
        <dbReference type="ARBA" id="ARBA00022853"/>
    </source>
</evidence>
<dbReference type="GO" id="GO:0070552">
    <property type="term" value="C:BRISC complex"/>
    <property type="evidence" value="ECO:0007669"/>
    <property type="project" value="InterPro"/>
</dbReference>
<evidence type="ECO:0000256" key="4">
    <source>
        <dbReference type="ARBA" id="ARBA00019437"/>
    </source>
</evidence>
<keyword evidence="6" id="KW-0132">Cell division</keyword>
<dbReference type="GO" id="GO:0006302">
    <property type="term" value="P:double-strand break repair"/>
    <property type="evidence" value="ECO:0007669"/>
    <property type="project" value="TreeGrafter"/>
</dbReference>
<dbReference type="RefSeq" id="XP_018328002.1">
    <property type="nucleotide sequence ID" value="XM_018472500.2"/>
</dbReference>
<evidence type="ECO:0000256" key="9">
    <source>
        <dbReference type="ARBA" id="ARBA00022786"/>
    </source>
</evidence>
<accession>A0A1W4X5A3</accession>
<evidence type="ECO:0000256" key="13">
    <source>
        <dbReference type="ARBA" id="ARBA00023306"/>
    </source>
</evidence>
<sequence length="297" mass="33638">MGSRKDRIIPIVLEEADSVSEATRTLRSKTVQIPSSSNRETLVAQSQSIKEMKSQEESALDLRESLPSFNVPEKIIIAVDRVQDDNCSEFVTSGKSYSPLVMVKKAVEVFIHNKAILNSSHQFGLMGLNETNVDWIQDFTSSPQDIINSVNAMKECQTEDIFDLSSVFNMINRKIALNVAKSDVDDIPNFVVRLILIYGRSYTIPKLEKSEEIEKLLNCPYFTVDCVMTHEPVSSANNCDTIFRQLQQLDRKGFSYCFAVARNAFDLYVSMAKLLSHPLQRPPQDDAKYYLEKCTEV</sequence>
<dbReference type="STRING" id="224129.A0A1W4X5A3"/>
<dbReference type="InParanoid" id="A0A1W4X5A3"/>
<dbReference type="Proteomes" id="UP000192223">
    <property type="component" value="Unplaced"/>
</dbReference>
<gene>
    <name evidence="17" type="primary">LOC108738892</name>
</gene>
<dbReference type="GeneID" id="108738892"/>
<dbReference type="AlphaFoldDB" id="A0A1W4X5A3"/>
<evidence type="ECO:0000256" key="7">
    <source>
        <dbReference type="ARBA" id="ARBA00022763"/>
    </source>
</evidence>
<comment type="similarity">
    <text evidence="3">Belongs to the BABAM1 family.</text>
</comment>
<keyword evidence="7" id="KW-0227">DNA damage</keyword>